<feature type="transmembrane region" description="Helical" evidence="16">
    <location>
        <begin position="213"/>
        <end position="231"/>
    </location>
</feature>
<dbReference type="PROSITE" id="PS52012">
    <property type="entry name" value="CFEM"/>
    <property type="match status" value="1"/>
</dbReference>
<evidence type="ECO:0000256" key="1">
    <source>
        <dbReference type="ARBA" id="ARBA00004141"/>
    </source>
</evidence>
<evidence type="ECO:0000259" key="18">
    <source>
        <dbReference type="PROSITE" id="PS52012"/>
    </source>
</evidence>
<dbReference type="Pfam" id="PF05730">
    <property type="entry name" value="CFEM"/>
    <property type="match status" value="1"/>
</dbReference>
<feature type="region of interest" description="Disordered" evidence="15">
    <location>
        <begin position="452"/>
        <end position="482"/>
    </location>
</feature>
<dbReference type="PROSITE" id="PS51257">
    <property type="entry name" value="PROKAR_LIPOPROTEIN"/>
    <property type="match status" value="1"/>
</dbReference>
<proteinExistence type="inferred from homology"/>
<feature type="transmembrane region" description="Helical" evidence="16">
    <location>
        <begin position="128"/>
        <end position="149"/>
    </location>
</feature>
<evidence type="ECO:0000313" key="19">
    <source>
        <dbReference type="EMBL" id="TQV90736.1"/>
    </source>
</evidence>
<evidence type="ECO:0000256" key="5">
    <source>
        <dbReference type="ARBA" id="ARBA00022525"/>
    </source>
</evidence>
<dbReference type="PANTHER" id="PTHR33048">
    <property type="entry name" value="PTH11-LIKE INTEGRAL MEMBRANE PROTEIN (AFU_ORTHOLOGUE AFUA_5G11245)"/>
    <property type="match status" value="1"/>
</dbReference>
<comment type="subcellular location">
    <subcellularLocation>
        <location evidence="2">Membrane</location>
        <topology evidence="2">Lipid-anchor</topology>
        <topology evidence="2">GPI-anchor</topology>
    </subcellularLocation>
    <subcellularLocation>
        <location evidence="1">Membrane</location>
        <topology evidence="1">Multi-pass membrane protein</topology>
    </subcellularLocation>
    <subcellularLocation>
        <location evidence="3">Secreted</location>
    </subcellularLocation>
</comment>
<evidence type="ECO:0000256" key="14">
    <source>
        <dbReference type="PROSITE-ProRule" id="PRU01356"/>
    </source>
</evidence>
<evidence type="ECO:0000256" key="9">
    <source>
        <dbReference type="ARBA" id="ARBA00022989"/>
    </source>
</evidence>
<dbReference type="OrthoDB" id="2496787at2759"/>
<evidence type="ECO:0000256" key="6">
    <source>
        <dbReference type="ARBA" id="ARBA00022622"/>
    </source>
</evidence>
<feature type="signal peptide" evidence="17">
    <location>
        <begin position="1"/>
        <end position="22"/>
    </location>
</feature>
<dbReference type="STRING" id="43265.A0A545UMP2"/>
<keyword evidence="6" id="KW-0336">GPI-anchor</keyword>
<protein>
    <submittedName>
        <fullName evidence="19">Integral membrane protein</fullName>
    </submittedName>
</protein>
<evidence type="ECO:0000256" key="17">
    <source>
        <dbReference type="SAM" id="SignalP"/>
    </source>
</evidence>
<dbReference type="Proteomes" id="UP000315783">
    <property type="component" value="Unassembled WGS sequence"/>
</dbReference>
<keyword evidence="5" id="KW-0964">Secreted</keyword>
<dbReference type="AlphaFoldDB" id="A0A545UMP2"/>
<keyword evidence="6" id="KW-0325">Glycoprotein</keyword>
<dbReference type="Pfam" id="PF20684">
    <property type="entry name" value="Fung_rhodopsin"/>
    <property type="match status" value="1"/>
</dbReference>
<feature type="transmembrane region" description="Helical" evidence="16">
    <location>
        <begin position="363"/>
        <end position="386"/>
    </location>
</feature>
<keyword evidence="14" id="KW-0408">Iron</keyword>
<keyword evidence="14" id="KW-0479">Metal-binding</keyword>
<evidence type="ECO:0000256" key="12">
    <source>
        <dbReference type="ARBA" id="ARBA00023288"/>
    </source>
</evidence>
<evidence type="ECO:0000256" key="7">
    <source>
        <dbReference type="ARBA" id="ARBA00022692"/>
    </source>
</evidence>
<evidence type="ECO:0000256" key="11">
    <source>
        <dbReference type="ARBA" id="ARBA00023157"/>
    </source>
</evidence>
<comment type="caution">
    <text evidence="19">The sequence shown here is derived from an EMBL/GenBank/DDBJ whole genome shotgun (WGS) entry which is preliminary data.</text>
</comment>
<dbReference type="EMBL" id="SPUK01000024">
    <property type="protein sequence ID" value="TQV90736.1"/>
    <property type="molecule type" value="Genomic_DNA"/>
</dbReference>
<reference evidence="19 20" key="1">
    <citation type="journal article" date="2019" name="Appl. Microbiol. Biotechnol.">
        <title>Genome sequence of Isaria javanica and comparative genome analysis insights into family S53 peptidase evolution in fungal entomopathogens.</title>
        <authorList>
            <person name="Lin R."/>
            <person name="Zhang X."/>
            <person name="Xin B."/>
            <person name="Zou M."/>
            <person name="Gao Y."/>
            <person name="Qin F."/>
            <person name="Hu Q."/>
            <person name="Xie B."/>
            <person name="Cheng X."/>
        </authorList>
    </citation>
    <scope>NUCLEOTIDE SEQUENCE [LARGE SCALE GENOMIC DNA]</scope>
    <source>
        <strain evidence="19 20">IJ1G</strain>
    </source>
</reference>
<dbReference type="GO" id="GO:0098552">
    <property type="term" value="C:side of membrane"/>
    <property type="evidence" value="ECO:0007669"/>
    <property type="project" value="UniProtKB-KW"/>
</dbReference>
<keyword evidence="14" id="KW-0349">Heme</keyword>
<evidence type="ECO:0000256" key="16">
    <source>
        <dbReference type="SAM" id="Phobius"/>
    </source>
</evidence>
<keyword evidence="9 16" id="KW-1133">Transmembrane helix</keyword>
<evidence type="ECO:0000256" key="8">
    <source>
        <dbReference type="ARBA" id="ARBA00022729"/>
    </source>
</evidence>
<sequence length="499" mass="55288">MKLSPGLLLAIAGVWFAGACCGLGTQSHSLPVASQRGDAAVDIDKVVMRRRSLSSVLQQVPSCARPCVERVTTGQDCADATCLCSDVKNRKDLESCISEACTIAEGIAAMNGTQSTCDLPRRDSATPFNITSITLCAITGTMVIARLIFKGCYSYAAKLGRDDCFIIISIAVGLPCTIINSMGFTHNGLGKDVWTLTPETIERFGRFFYAQQLMYLFLVMTIKLSLLFFYLSIFPGRGVRTVLWLTMIVTAVFGLTFMLLSVFQCTPIDFYWLRYIQPINGHCQRINLLGWIHGGVSVAIDVWMIGIPLHQIRKLELHWKKKVGAAIMFLTGTFVTIVSALRLRSLVYFANSINPTWDELPVALWATIEINVGLMCACLPTLRLILVRMWPRVFGSTIRSASERSAVSHITNTSASARKAKIRAASVDTESTPISPRLMEADTAFELDAKYPTWEDRDGQDSHDDLEDVDAREAHSDQVDHHHCENREIQSFEDGCHAK</sequence>
<comment type="similarity">
    <text evidence="4">Belongs to the RBT5 family.</text>
</comment>
<evidence type="ECO:0000256" key="4">
    <source>
        <dbReference type="ARBA" id="ARBA00010031"/>
    </source>
</evidence>
<dbReference type="PANTHER" id="PTHR33048:SF143">
    <property type="entry name" value="EXTRACELLULAR MEMBRANE PROTEIN CFEM DOMAIN-CONTAINING PROTEIN-RELATED"/>
    <property type="match status" value="1"/>
</dbReference>
<dbReference type="GO" id="GO:0046872">
    <property type="term" value="F:metal ion binding"/>
    <property type="evidence" value="ECO:0007669"/>
    <property type="project" value="UniProtKB-UniRule"/>
</dbReference>
<feature type="binding site" description="axial binding residue" evidence="14">
    <location>
        <position position="79"/>
    </location>
    <ligand>
        <name>heme</name>
        <dbReference type="ChEBI" id="CHEBI:30413"/>
    </ligand>
    <ligandPart>
        <name>Fe</name>
        <dbReference type="ChEBI" id="CHEBI:18248"/>
    </ligandPart>
</feature>
<keyword evidence="11 14" id="KW-1015">Disulfide bond</keyword>
<name>A0A545UMP2_9HYPO</name>
<feature type="domain" description="CFEM" evidence="18">
    <location>
        <begin position="35"/>
        <end position="141"/>
    </location>
</feature>
<evidence type="ECO:0000256" key="13">
    <source>
        <dbReference type="ARBA" id="ARBA00038359"/>
    </source>
</evidence>
<feature type="transmembrane region" description="Helical" evidence="16">
    <location>
        <begin position="288"/>
        <end position="311"/>
    </location>
</feature>
<dbReference type="InterPro" id="IPR052337">
    <property type="entry name" value="SAT4-like"/>
</dbReference>
<evidence type="ECO:0000256" key="15">
    <source>
        <dbReference type="SAM" id="MobiDB-lite"/>
    </source>
</evidence>
<feature type="transmembrane region" description="Helical" evidence="16">
    <location>
        <begin position="243"/>
        <end position="263"/>
    </location>
</feature>
<evidence type="ECO:0000313" key="20">
    <source>
        <dbReference type="Proteomes" id="UP000315783"/>
    </source>
</evidence>
<evidence type="ECO:0000256" key="10">
    <source>
        <dbReference type="ARBA" id="ARBA00023136"/>
    </source>
</evidence>
<dbReference type="InterPro" id="IPR008427">
    <property type="entry name" value="Extracellular_membr_CFEM_dom"/>
</dbReference>
<dbReference type="SMART" id="SM00747">
    <property type="entry name" value="CFEM"/>
    <property type="match status" value="1"/>
</dbReference>
<evidence type="ECO:0000256" key="2">
    <source>
        <dbReference type="ARBA" id="ARBA00004589"/>
    </source>
</evidence>
<dbReference type="InterPro" id="IPR049326">
    <property type="entry name" value="Rhodopsin_dom_fungi"/>
</dbReference>
<evidence type="ECO:0000256" key="3">
    <source>
        <dbReference type="ARBA" id="ARBA00004613"/>
    </source>
</evidence>
<feature type="transmembrane region" description="Helical" evidence="16">
    <location>
        <begin position="323"/>
        <end position="343"/>
    </location>
</feature>
<keyword evidence="20" id="KW-1185">Reference proteome</keyword>
<organism evidence="19 20">
    <name type="scientific">Cordyceps javanica</name>
    <dbReference type="NCBI Taxonomy" id="43265"/>
    <lineage>
        <taxon>Eukaryota</taxon>
        <taxon>Fungi</taxon>
        <taxon>Dikarya</taxon>
        <taxon>Ascomycota</taxon>
        <taxon>Pezizomycotina</taxon>
        <taxon>Sordariomycetes</taxon>
        <taxon>Hypocreomycetidae</taxon>
        <taxon>Hypocreales</taxon>
        <taxon>Cordycipitaceae</taxon>
        <taxon>Cordyceps</taxon>
    </lineage>
</organism>
<comment type="similarity">
    <text evidence="13">Belongs to the SAT4 family.</text>
</comment>
<keyword evidence="12" id="KW-0449">Lipoprotein</keyword>
<feature type="disulfide bond" evidence="14">
    <location>
        <begin position="84"/>
        <end position="117"/>
    </location>
</feature>
<dbReference type="GO" id="GO:0005576">
    <property type="term" value="C:extracellular region"/>
    <property type="evidence" value="ECO:0007669"/>
    <property type="project" value="UniProtKB-SubCell"/>
</dbReference>
<feature type="transmembrane region" description="Helical" evidence="16">
    <location>
        <begin position="164"/>
        <end position="184"/>
    </location>
</feature>
<comment type="caution">
    <text evidence="14">Lacks conserved residue(s) required for the propagation of feature annotation.</text>
</comment>
<accession>A0A545UMP2</accession>
<keyword evidence="7 16" id="KW-0812">Transmembrane</keyword>
<keyword evidence="10 16" id="KW-0472">Membrane</keyword>
<gene>
    <name evidence="19" type="ORF">IF1G_10688</name>
</gene>
<keyword evidence="8 17" id="KW-0732">Signal</keyword>
<feature type="chain" id="PRO_5022087753" evidence="17">
    <location>
        <begin position="23"/>
        <end position="499"/>
    </location>
</feature>